<accession>A0AAD3S332</accession>
<dbReference type="Proteomes" id="UP001279734">
    <property type="component" value="Unassembled WGS sequence"/>
</dbReference>
<name>A0AAD3S332_NEPGR</name>
<comment type="caution">
    <text evidence="1">The sequence shown here is derived from an EMBL/GenBank/DDBJ whole genome shotgun (WGS) entry which is preliminary data.</text>
</comment>
<keyword evidence="2" id="KW-1185">Reference proteome</keyword>
<sequence length="194" mass="20710">MVLESRGSPSIGSQPMVCNPFRPQYPDIDFSLYASSRCDLLLSPSAKGDLMEPDSLGLEFHEHQFPSLQDAKRVSFKAKSGAHASRVYDDYCRELVGANQSVHNELPCLNINPSTGVMPDLESKQKGVAIADGGALSVKGCNEESDLDGSACYLEAADSNPVECLHGIDSKVLIKSVGWLPSDGSSPGPMDPPV</sequence>
<dbReference type="AlphaFoldDB" id="A0AAD3S332"/>
<reference evidence="1" key="1">
    <citation type="submission" date="2023-05" db="EMBL/GenBank/DDBJ databases">
        <title>Nepenthes gracilis genome sequencing.</title>
        <authorList>
            <person name="Fukushima K."/>
        </authorList>
    </citation>
    <scope>NUCLEOTIDE SEQUENCE</scope>
    <source>
        <strain evidence="1">SING2019-196</strain>
    </source>
</reference>
<evidence type="ECO:0000313" key="1">
    <source>
        <dbReference type="EMBL" id="GMH03529.1"/>
    </source>
</evidence>
<proteinExistence type="predicted"/>
<dbReference type="EMBL" id="BSYO01000004">
    <property type="protein sequence ID" value="GMH03529.1"/>
    <property type="molecule type" value="Genomic_DNA"/>
</dbReference>
<gene>
    <name evidence="1" type="ORF">Nepgr_005368</name>
</gene>
<organism evidence="1 2">
    <name type="scientific">Nepenthes gracilis</name>
    <name type="common">Slender pitcher plant</name>
    <dbReference type="NCBI Taxonomy" id="150966"/>
    <lineage>
        <taxon>Eukaryota</taxon>
        <taxon>Viridiplantae</taxon>
        <taxon>Streptophyta</taxon>
        <taxon>Embryophyta</taxon>
        <taxon>Tracheophyta</taxon>
        <taxon>Spermatophyta</taxon>
        <taxon>Magnoliopsida</taxon>
        <taxon>eudicotyledons</taxon>
        <taxon>Gunneridae</taxon>
        <taxon>Pentapetalae</taxon>
        <taxon>Caryophyllales</taxon>
        <taxon>Nepenthaceae</taxon>
        <taxon>Nepenthes</taxon>
    </lineage>
</organism>
<evidence type="ECO:0000313" key="2">
    <source>
        <dbReference type="Proteomes" id="UP001279734"/>
    </source>
</evidence>
<protein>
    <submittedName>
        <fullName evidence="1">Uncharacterized protein</fullName>
    </submittedName>
</protein>